<dbReference type="Proteomes" id="UP000256485">
    <property type="component" value="Unassembled WGS sequence"/>
</dbReference>
<dbReference type="InterPro" id="IPR036900">
    <property type="entry name" value="A-D-PHexomutase_C_sf"/>
</dbReference>
<gene>
    <name evidence="11" type="ORF">DFJ64_2966</name>
</gene>
<evidence type="ECO:0000259" key="9">
    <source>
        <dbReference type="Pfam" id="PF02879"/>
    </source>
</evidence>
<reference evidence="11 12" key="1">
    <citation type="submission" date="2018-08" db="EMBL/GenBank/DDBJ databases">
        <title>Sequencing the genomes of 1000 actinobacteria strains.</title>
        <authorList>
            <person name="Klenk H.-P."/>
        </authorList>
    </citation>
    <scope>NUCLEOTIDE SEQUENCE [LARGE SCALE GENOMIC DNA]</scope>
    <source>
        <strain evidence="11 12">DSM 22891</strain>
    </source>
</reference>
<protein>
    <submittedName>
        <fullName evidence="11">Phosphomannomutase</fullName>
    </submittedName>
</protein>
<evidence type="ECO:0000256" key="1">
    <source>
        <dbReference type="ARBA" id="ARBA00001946"/>
    </source>
</evidence>
<name>A0A3D9V6V6_THECX</name>
<evidence type="ECO:0000313" key="11">
    <source>
        <dbReference type="EMBL" id="REF37522.1"/>
    </source>
</evidence>
<organism evidence="11 12">
    <name type="scientific">Thermasporomyces composti</name>
    <dbReference type="NCBI Taxonomy" id="696763"/>
    <lineage>
        <taxon>Bacteria</taxon>
        <taxon>Bacillati</taxon>
        <taxon>Actinomycetota</taxon>
        <taxon>Actinomycetes</taxon>
        <taxon>Propionibacteriales</taxon>
        <taxon>Nocardioidaceae</taxon>
        <taxon>Thermasporomyces</taxon>
    </lineage>
</organism>
<dbReference type="NCBIfam" id="NF007088">
    <property type="entry name" value="PRK09542.1"/>
    <property type="match status" value="1"/>
</dbReference>
<dbReference type="Pfam" id="PF02880">
    <property type="entry name" value="PGM_PMM_III"/>
    <property type="match status" value="1"/>
</dbReference>
<dbReference type="InterPro" id="IPR016055">
    <property type="entry name" value="A-D-PHexomutase_a/b/a-I/II/III"/>
</dbReference>
<dbReference type="Pfam" id="PF00408">
    <property type="entry name" value="PGM_PMM_IV"/>
    <property type="match status" value="1"/>
</dbReference>
<comment type="caution">
    <text evidence="11">The sequence shown here is derived from an EMBL/GenBank/DDBJ whole genome shotgun (WGS) entry which is preliminary data.</text>
</comment>
<keyword evidence="5" id="KW-0460">Magnesium</keyword>
<comment type="similarity">
    <text evidence="2">Belongs to the phosphohexose mutase family.</text>
</comment>
<evidence type="ECO:0000259" key="10">
    <source>
        <dbReference type="Pfam" id="PF02880"/>
    </source>
</evidence>
<accession>A0A3D9V6V6</accession>
<dbReference type="EMBL" id="QTUC01000001">
    <property type="protein sequence ID" value="REF37522.1"/>
    <property type="molecule type" value="Genomic_DNA"/>
</dbReference>
<dbReference type="InterPro" id="IPR005846">
    <property type="entry name" value="A-D-PHexomutase_a/b/a-III"/>
</dbReference>
<evidence type="ECO:0000259" key="7">
    <source>
        <dbReference type="Pfam" id="PF00408"/>
    </source>
</evidence>
<dbReference type="InterPro" id="IPR005843">
    <property type="entry name" value="A-D-PHexomutase_C"/>
</dbReference>
<dbReference type="AlphaFoldDB" id="A0A3D9V6V6"/>
<keyword evidence="4" id="KW-0479">Metal-binding</keyword>
<dbReference type="GO" id="GO:0046872">
    <property type="term" value="F:metal ion binding"/>
    <property type="evidence" value="ECO:0007669"/>
    <property type="project" value="UniProtKB-KW"/>
</dbReference>
<keyword evidence="3" id="KW-0597">Phosphoprotein</keyword>
<dbReference type="CDD" id="cd03089">
    <property type="entry name" value="PMM_PGM"/>
    <property type="match status" value="1"/>
</dbReference>
<dbReference type="GO" id="GO:0005975">
    <property type="term" value="P:carbohydrate metabolic process"/>
    <property type="evidence" value="ECO:0007669"/>
    <property type="project" value="InterPro"/>
</dbReference>
<evidence type="ECO:0000256" key="6">
    <source>
        <dbReference type="ARBA" id="ARBA00023235"/>
    </source>
</evidence>
<dbReference type="Pfam" id="PF02879">
    <property type="entry name" value="PGM_PMM_II"/>
    <property type="match status" value="1"/>
</dbReference>
<dbReference type="InterPro" id="IPR005841">
    <property type="entry name" value="Alpha-D-phosphohexomutase_SF"/>
</dbReference>
<evidence type="ECO:0000256" key="3">
    <source>
        <dbReference type="ARBA" id="ARBA00022553"/>
    </source>
</evidence>
<dbReference type="PANTHER" id="PTHR43771:SF1">
    <property type="entry name" value="PHOSPHOMANNOMUTASE"/>
    <property type="match status" value="1"/>
</dbReference>
<evidence type="ECO:0000259" key="8">
    <source>
        <dbReference type="Pfam" id="PF02878"/>
    </source>
</evidence>
<proteinExistence type="inferred from homology"/>
<feature type="domain" description="Alpha-D-phosphohexomutase alpha/beta/alpha" evidence="8">
    <location>
        <begin position="8"/>
        <end position="135"/>
    </location>
</feature>
<comment type="cofactor">
    <cofactor evidence="1">
        <name>Mg(2+)</name>
        <dbReference type="ChEBI" id="CHEBI:18420"/>
    </cofactor>
</comment>
<dbReference type="PRINTS" id="PR00509">
    <property type="entry name" value="PGMPMM"/>
</dbReference>
<evidence type="ECO:0000313" key="12">
    <source>
        <dbReference type="Proteomes" id="UP000256485"/>
    </source>
</evidence>
<sequence>MVRDLGAIVKAYDVRGLVPDELDAGIAREIGAAFAEVLGYPRAVVVGRDMRTSSPELAAAFTDGVIHRGVDVIDLGLTSTDELYFASGWLDLPGAMITASHNPPQYGGIKVCRAGAAPISRETGLEEIRARAERALARRGQPDGAGGGRRLGTVRRRDVLPDYAAYLRRLVDVSPTRRLKVVVDAGNGMAGLTVPAVFADLQVELVPLFFELDGTFPHHDANPIKPENLRHLQATVRETGADVGLAFDGDADRCWFVDEHGRSVSPSTITALIAVRELAREPGATIVHNLITSRSVPEIVREHGGVPVRERVGHSFIKATMARTGAIFGGEHSAHFYFRDFWRADSGLLAALHVLAALGSQDRPLSELLSAYERYVHSGEINSVVEDQASTLARIKDAFVRRGGIKIDELDGLTVEHDSWWFNVRASNTEPVLRLNAEGTDRPTMERIRDEVLDMVRAG</sequence>
<evidence type="ECO:0000256" key="2">
    <source>
        <dbReference type="ARBA" id="ARBA00010231"/>
    </source>
</evidence>
<dbReference type="Gene3D" id="3.30.310.50">
    <property type="entry name" value="Alpha-D-phosphohexomutase, C-terminal domain"/>
    <property type="match status" value="1"/>
</dbReference>
<dbReference type="PANTHER" id="PTHR43771">
    <property type="entry name" value="PHOSPHOMANNOMUTASE"/>
    <property type="match status" value="1"/>
</dbReference>
<keyword evidence="6" id="KW-0413">Isomerase</keyword>
<feature type="domain" description="Alpha-D-phosphohexomutase alpha/beta/alpha" evidence="10">
    <location>
        <begin position="269"/>
        <end position="375"/>
    </location>
</feature>
<evidence type="ECO:0000256" key="5">
    <source>
        <dbReference type="ARBA" id="ARBA00022842"/>
    </source>
</evidence>
<dbReference type="SUPFAM" id="SSF55957">
    <property type="entry name" value="Phosphoglucomutase, C-terminal domain"/>
    <property type="match status" value="1"/>
</dbReference>
<dbReference type="GO" id="GO:0016868">
    <property type="term" value="F:intramolecular phosphotransferase activity"/>
    <property type="evidence" value="ECO:0007669"/>
    <property type="project" value="InterPro"/>
</dbReference>
<evidence type="ECO:0000256" key="4">
    <source>
        <dbReference type="ARBA" id="ARBA00022723"/>
    </source>
</evidence>
<dbReference type="Gene3D" id="3.40.120.10">
    <property type="entry name" value="Alpha-D-Glucose-1,6-Bisphosphate, subunit A, domain 3"/>
    <property type="match status" value="3"/>
</dbReference>
<dbReference type="InterPro" id="IPR005845">
    <property type="entry name" value="A-D-PHexomutase_a/b/a-II"/>
</dbReference>
<feature type="domain" description="Alpha-D-phosphohexomutase alpha/beta/alpha" evidence="9">
    <location>
        <begin position="163"/>
        <end position="261"/>
    </location>
</feature>
<dbReference type="Pfam" id="PF02878">
    <property type="entry name" value="PGM_PMM_I"/>
    <property type="match status" value="1"/>
</dbReference>
<dbReference type="SUPFAM" id="SSF53738">
    <property type="entry name" value="Phosphoglucomutase, first 3 domains"/>
    <property type="match status" value="3"/>
</dbReference>
<keyword evidence="12" id="KW-1185">Reference proteome</keyword>
<feature type="domain" description="Alpha-D-phosphohexomutase C-terminal" evidence="7">
    <location>
        <begin position="380"/>
        <end position="454"/>
    </location>
</feature>
<dbReference type="InterPro" id="IPR005844">
    <property type="entry name" value="A-D-PHexomutase_a/b/a-I"/>
</dbReference>